<dbReference type="STRING" id="55207.KP22_21395"/>
<reference evidence="3 4" key="1">
    <citation type="submission" date="2014-08" db="EMBL/GenBank/DDBJ databases">
        <title>Genome sequences of NCPPB Pectobacterium isolates.</title>
        <authorList>
            <person name="Glover R.H."/>
            <person name="Sapp M."/>
            <person name="Elphinstone J."/>
        </authorList>
    </citation>
    <scope>NUCLEOTIDE SEQUENCE [LARGE SCALE GENOMIC DNA]</scope>
    <source>
        <strain evidence="2 3">NCPPB 2793</strain>
        <strain evidence="1 4">NCPPB 2795</strain>
    </source>
</reference>
<accession>A0A093SDF7</accession>
<dbReference type="InterPro" id="IPR014894">
    <property type="entry name" value="DcrB/EagT6"/>
</dbReference>
<name>A0A093SDF7_9GAMM</name>
<dbReference type="Pfam" id="PF08786">
    <property type="entry name" value="DcrB"/>
    <property type="match status" value="1"/>
</dbReference>
<dbReference type="RefSeq" id="WP_039309219.1">
    <property type="nucleotide sequence ID" value="NZ_JAODTE010000028.1"/>
</dbReference>
<evidence type="ECO:0000313" key="1">
    <source>
        <dbReference type="EMBL" id="KFW98293.1"/>
    </source>
</evidence>
<sequence length="135" mass="15128">MYQMNEGTLAIPADWRDESLHVFVLPGDAINLVVNRTPIDFGLTAETVYQQTLAQFATHLKGYEERSVWTLTLDEQPAHGLEYTWRSPEGPMHQVVVMQVRGELLMTFTVTVAGELSTEQKTAMLAVVETFKAAT</sequence>
<dbReference type="eggNOG" id="COG5435">
    <property type="taxonomic scope" value="Bacteria"/>
</dbReference>
<evidence type="ECO:0000313" key="4">
    <source>
        <dbReference type="Proteomes" id="UP000032874"/>
    </source>
</evidence>
<evidence type="ECO:0000313" key="2">
    <source>
        <dbReference type="EMBL" id="KFX10894.1"/>
    </source>
</evidence>
<dbReference type="InterPro" id="IPR016123">
    <property type="entry name" value="Mog1/PsbP_a/b/a-sand"/>
</dbReference>
<proteinExistence type="predicted"/>
<dbReference type="Proteomes" id="UP000032869">
    <property type="component" value="Unassembled WGS sequence"/>
</dbReference>
<dbReference type="EMBL" id="JQHL01000039">
    <property type="protein sequence ID" value="KFX10894.1"/>
    <property type="molecule type" value="Genomic_DNA"/>
</dbReference>
<comment type="caution">
    <text evidence="1">The sequence shown here is derived from an EMBL/GenBank/DDBJ whole genome shotgun (WGS) entry which is preliminary data.</text>
</comment>
<dbReference type="Proteomes" id="UP000032874">
    <property type="component" value="Unassembled WGS sequence"/>
</dbReference>
<keyword evidence="3" id="KW-1185">Reference proteome</keyword>
<evidence type="ECO:0000313" key="3">
    <source>
        <dbReference type="Proteomes" id="UP000032869"/>
    </source>
</evidence>
<organism evidence="1 4">
    <name type="scientific">Pectobacterium betavasculorum</name>
    <dbReference type="NCBI Taxonomy" id="55207"/>
    <lineage>
        <taxon>Bacteria</taxon>
        <taxon>Pseudomonadati</taxon>
        <taxon>Pseudomonadota</taxon>
        <taxon>Gammaproteobacteria</taxon>
        <taxon>Enterobacterales</taxon>
        <taxon>Pectobacteriaceae</taxon>
        <taxon>Pectobacterium</taxon>
    </lineage>
</organism>
<dbReference type="EMBL" id="JQHM01000032">
    <property type="protein sequence ID" value="KFW98293.1"/>
    <property type="molecule type" value="Genomic_DNA"/>
</dbReference>
<dbReference type="SUPFAM" id="SSF55724">
    <property type="entry name" value="Mog1p/PsbP-like"/>
    <property type="match status" value="1"/>
</dbReference>
<evidence type="ECO:0008006" key="5">
    <source>
        <dbReference type="Google" id="ProtNLM"/>
    </source>
</evidence>
<dbReference type="OrthoDB" id="8775251at2"/>
<dbReference type="Gene3D" id="3.40.1000.10">
    <property type="entry name" value="Mog1/PsbP, alpha/beta/alpha sandwich"/>
    <property type="match status" value="1"/>
</dbReference>
<gene>
    <name evidence="2" type="ORF">JV35_21125</name>
    <name evidence="1" type="ORF">KP22_21395</name>
</gene>
<protein>
    <recommendedName>
        <fullName evidence="5">DUF1795 domain-containing protein</fullName>
    </recommendedName>
</protein>
<dbReference type="AlphaFoldDB" id="A0A093SDF7"/>